<dbReference type="Pfam" id="PF00326">
    <property type="entry name" value="Peptidase_S9"/>
    <property type="match status" value="1"/>
</dbReference>
<keyword evidence="6" id="KW-0963">Cytoplasm</keyword>
<dbReference type="FunFam" id="3.40.50.1820:FF:000146">
    <property type="entry name" value="Acylamino-acid-releasing enzyme"/>
    <property type="match status" value="1"/>
</dbReference>
<evidence type="ECO:0000256" key="7">
    <source>
        <dbReference type="ARBA" id="ARBA00022801"/>
    </source>
</evidence>
<dbReference type="GO" id="GO:0006508">
    <property type="term" value="P:proteolysis"/>
    <property type="evidence" value="ECO:0007669"/>
    <property type="project" value="InterPro"/>
</dbReference>
<dbReference type="Pfam" id="PF19283">
    <property type="entry name" value="APEH_N"/>
    <property type="match status" value="1"/>
</dbReference>
<sequence length="842" mass="92919">MAFAAFTSIGRINFLRLPLYPAATTTAPSPSSLFLRPIRLFSRQLSAAMVMDGSTISKVADEFPSGIDPTTEEEYAEQSKLLQEFTKIPNIDRAWTFKSDSGDPMATFSISQASLLANKRRKYTLSAHISKGNDGNSVNFTWTPFPIEMIGVSTIVPSPSGSKFLTVRNPENDSPVQLEIWSAGQIEKEFHIPQSIHGSIYTDGWFEGISWNSNETYIAYVAEEPSPSKPTFTFSGYQKGCSANKDSTNWKGQGDFKEDWGEAYAGKRQPALFVINIDSGEVRHVKIVEKSLSVGQVIWAPSIGEDQYLVFVGWSSEPRKLGMIYCYNRPCALYAVKAPDYGSEINERKLKDEPKEDFPLYNLTQSISSAFFPRFSPDGKFLVFLSAHSSVNSGAHSATNSLHRINWPRDGKPSFSENIVDVVPVVHYAENELFPGLYSHGFLSNPWLSDGHTVITTSIWRSKDAILSIDILRQFEYFFKKLLFCAKLPFNSGEVSCISPANSNFSWKVLALDGDNVVAVSSSPVDIPQLKYGCLTEKESKNAAWSWLDVSSPVFKCSEKVKNLLSSLQFSTMKIPVKDVSNCLTKGASEPFEAIFVSSKSVKGNELNPLIVNLHGGPHSTSISSFSKSLAFLSSIGFNLLVVNYRGSLGFGEEALQSLPGKIGTQDVNDVLTALDHIIDKGLASSSKVAVLGGSHGGFLTTHLIGQAPDRFVAAAARNPVCNLALMVGTSDIPDWCYVECYGKEGKNHYTEAPSAEHLTHLYNKSPILHVSKVKTPTIFLLGAKDLRVPFSNGLQYARALREKGVEVKVIMFPDDVHPIDRPQSDFESFLNIGVWFRKYCK</sequence>
<comment type="catalytic activity">
    <reaction evidence="1">
        <text>Cleavage of an N-acetyl or N-formyl amino acid from the N-terminus of a polypeptide.</text>
        <dbReference type="EC" id="3.4.19.1"/>
    </reaction>
</comment>
<reference evidence="10 11" key="1">
    <citation type="submission" date="2019-08" db="EMBL/GenBank/DDBJ databases">
        <title>Draft genome sequences of two oriental melons (Cucumis melo L. var makuwa).</title>
        <authorList>
            <person name="Kwon S.-Y."/>
        </authorList>
    </citation>
    <scope>NUCLEOTIDE SEQUENCE [LARGE SCALE GENOMIC DNA]</scope>
    <source>
        <strain evidence="11">cv. SW 3</strain>
        <tissue evidence="10">Leaf</tissue>
    </source>
</reference>
<dbReference type="SUPFAM" id="SSF53474">
    <property type="entry name" value="alpha/beta-Hydrolases"/>
    <property type="match status" value="1"/>
</dbReference>
<feature type="domain" description="Peptidase S9 prolyl oligopeptidase catalytic" evidence="8">
    <location>
        <begin position="625"/>
        <end position="841"/>
    </location>
</feature>
<dbReference type="PANTHER" id="PTHR42776:SF4">
    <property type="entry name" value="ACYLAMINO-ACID-RELEASING ENZYME"/>
    <property type="match status" value="1"/>
</dbReference>
<accession>A0A5A7UVB5</accession>
<evidence type="ECO:0000256" key="1">
    <source>
        <dbReference type="ARBA" id="ARBA00000721"/>
    </source>
</evidence>
<protein>
    <recommendedName>
        <fullName evidence="5">acylaminoacyl-peptidase</fullName>
        <ecNumber evidence="5">3.4.19.1</ecNumber>
    </recommendedName>
</protein>
<dbReference type="GO" id="GO:0004252">
    <property type="term" value="F:serine-type endopeptidase activity"/>
    <property type="evidence" value="ECO:0007669"/>
    <property type="project" value="InterPro"/>
</dbReference>
<dbReference type="STRING" id="1194695.A0A5A7UVB5"/>
<dbReference type="GO" id="GO:0008242">
    <property type="term" value="F:omega peptidase activity"/>
    <property type="evidence" value="ECO:0007669"/>
    <property type="project" value="UniProtKB-EC"/>
</dbReference>
<organism evidence="10 11">
    <name type="scientific">Cucumis melo var. makuwa</name>
    <name type="common">Oriental melon</name>
    <dbReference type="NCBI Taxonomy" id="1194695"/>
    <lineage>
        <taxon>Eukaryota</taxon>
        <taxon>Viridiplantae</taxon>
        <taxon>Streptophyta</taxon>
        <taxon>Embryophyta</taxon>
        <taxon>Tracheophyta</taxon>
        <taxon>Spermatophyta</taxon>
        <taxon>Magnoliopsida</taxon>
        <taxon>eudicotyledons</taxon>
        <taxon>Gunneridae</taxon>
        <taxon>Pentapetalae</taxon>
        <taxon>rosids</taxon>
        <taxon>fabids</taxon>
        <taxon>Cucurbitales</taxon>
        <taxon>Cucurbitaceae</taxon>
        <taxon>Benincaseae</taxon>
        <taxon>Cucumis</taxon>
    </lineage>
</organism>
<evidence type="ECO:0000256" key="3">
    <source>
        <dbReference type="ARBA" id="ARBA00010040"/>
    </source>
</evidence>
<comment type="subcellular location">
    <subcellularLocation>
        <location evidence="2">Cytoplasm</location>
    </subcellularLocation>
</comment>
<dbReference type="GO" id="GO:0005737">
    <property type="term" value="C:cytoplasm"/>
    <property type="evidence" value="ECO:0007669"/>
    <property type="project" value="UniProtKB-SubCell"/>
</dbReference>
<evidence type="ECO:0000259" key="8">
    <source>
        <dbReference type="Pfam" id="PF00326"/>
    </source>
</evidence>
<feature type="domain" description="Acylamino-acid-releasing enzyme N-terminal" evidence="9">
    <location>
        <begin position="62"/>
        <end position="562"/>
    </location>
</feature>
<keyword evidence="7" id="KW-0378">Hydrolase</keyword>
<evidence type="ECO:0000313" key="10">
    <source>
        <dbReference type="EMBL" id="KAA0057479.1"/>
    </source>
</evidence>
<evidence type="ECO:0000256" key="2">
    <source>
        <dbReference type="ARBA" id="ARBA00004496"/>
    </source>
</evidence>
<evidence type="ECO:0000256" key="4">
    <source>
        <dbReference type="ARBA" id="ARBA00011881"/>
    </source>
</evidence>
<evidence type="ECO:0000256" key="5">
    <source>
        <dbReference type="ARBA" id="ARBA00012917"/>
    </source>
</evidence>
<dbReference type="InterPro" id="IPR002471">
    <property type="entry name" value="Pept_S9_AS"/>
</dbReference>
<dbReference type="InterPro" id="IPR029058">
    <property type="entry name" value="AB_hydrolase_fold"/>
</dbReference>
<evidence type="ECO:0000313" key="11">
    <source>
        <dbReference type="Proteomes" id="UP000321393"/>
    </source>
</evidence>
<dbReference type="AlphaFoldDB" id="A0A5A7UVB5"/>
<dbReference type="OrthoDB" id="416344at2759"/>
<dbReference type="SUPFAM" id="SSF82171">
    <property type="entry name" value="DPP6 N-terminal domain-like"/>
    <property type="match status" value="1"/>
</dbReference>
<dbReference type="InterPro" id="IPR045550">
    <property type="entry name" value="AARE_N"/>
</dbReference>
<name>A0A5A7UVB5_CUCMM</name>
<dbReference type="Proteomes" id="UP000321393">
    <property type="component" value="Unassembled WGS sequence"/>
</dbReference>
<proteinExistence type="inferred from homology"/>
<gene>
    <name evidence="10" type="ORF">E6C27_scaffold280G003600</name>
</gene>
<dbReference type="Gene3D" id="3.40.50.1820">
    <property type="entry name" value="alpha/beta hydrolase"/>
    <property type="match status" value="1"/>
</dbReference>
<dbReference type="PROSITE" id="PS00708">
    <property type="entry name" value="PRO_ENDOPEP_SER"/>
    <property type="match status" value="1"/>
</dbReference>
<dbReference type="InterPro" id="IPR001375">
    <property type="entry name" value="Peptidase_S9_cat"/>
</dbReference>
<dbReference type="EMBL" id="SSTE01007195">
    <property type="protein sequence ID" value="KAA0057479.1"/>
    <property type="molecule type" value="Genomic_DNA"/>
</dbReference>
<comment type="subunit">
    <text evidence="4">Homotetramer.</text>
</comment>
<evidence type="ECO:0000256" key="6">
    <source>
        <dbReference type="ARBA" id="ARBA00022490"/>
    </source>
</evidence>
<comment type="similarity">
    <text evidence="3">Belongs to the peptidase S9C family.</text>
</comment>
<comment type="caution">
    <text evidence="10">The sequence shown here is derived from an EMBL/GenBank/DDBJ whole genome shotgun (WGS) entry which is preliminary data.</text>
</comment>
<dbReference type="EC" id="3.4.19.1" evidence="5"/>
<evidence type="ECO:0000259" key="9">
    <source>
        <dbReference type="Pfam" id="PF19283"/>
    </source>
</evidence>
<dbReference type="PANTHER" id="PTHR42776">
    <property type="entry name" value="SERINE PEPTIDASE S9 FAMILY MEMBER"/>
    <property type="match status" value="1"/>
</dbReference>